<proteinExistence type="predicted"/>
<dbReference type="SUPFAM" id="SSF50965">
    <property type="entry name" value="Galactose oxidase, central domain"/>
    <property type="match status" value="1"/>
</dbReference>
<comment type="caution">
    <text evidence="1">The sequence shown here is derived from an EMBL/GenBank/DDBJ whole genome shotgun (WGS) entry which is preliminary data.</text>
</comment>
<dbReference type="InterPro" id="IPR037293">
    <property type="entry name" value="Gal_Oxidase_central_sf"/>
</dbReference>
<dbReference type="PANTHER" id="PTHR32208">
    <property type="entry name" value="SECRETED PROTEIN-RELATED"/>
    <property type="match status" value="1"/>
</dbReference>
<protein>
    <submittedName>
        <fullName evidence="1">Uncharacterized protein</fullName>
    </submittedName>
</protein>
<keyword evidence="2" id="KW-1185">Reference proteome</keyword>
<dbReference type="Gene3D" id="2.130.10.80">
    <property type="entry name" value="Galactose oxidase/kelch, beta-propeller"/>
    <property type="match status" value="1"/>
</dbReference>
<accession>A0AAD7K6N4</accession>
<name>A0AAD7K6N4_9AGAR</name>
<dbReference type="AlphaFoldDB" id="A0AAD7K6N4"/>
<dbReference type="EMBL" id="JARJLG010000009">
    <property type="protein sequence ID" value="KAJ7777928.1"/>
    <property type="molecule type" value="Genomic_DNA"/>
</dbReference>
<dbReference type="InterPro" id="IPR011043">
    <property type="entry name" value="Gal_Oxase/kelch_b-propeller"/>
</dbReference>
<dbReference type="Proteomes" id="UP001215280">
    <property type="component" value="Unassembled WGS sequence"/>
</dbReference>
<evidence type="ECO:0000313" key="1">
    <source>
        <dbReference type="EMBL" id="KAJ7777928.1"/>
    </source>
</evidence>
<organism evidence="1 2">
    <name type="scientific">Mycena maculata</name>
    <dbReference type="NCBI Taxonomy" id="230809"/>
    <lineage>
        <taxon>Eukaryota</taxon>
        <taxon>Fungi</taxon>
        <taxon>Dikarya</taxon>
        <taxon>Basidiomycota</taxon>
        <taxon>Agaricomycotina</taxon>
        <taxon>Agaricomycetes</taxon>
        <taxon>Agaricomycetidae</taxon>
        <taxon>Agaricales</taxon>
        <taxon>Marasmiineae</taxon>
        <taxon>Mycenaceae</taxon>
        <taxon>Mycena</taxon>
    </lineage>
</organism>
<evidence type="ECO:0000313" key="2">
    <source>
        <dbReference type="Proteomes" id="UP001215280"/>
    </source>
</evidence>
<reference evidence="1" key="1">
    <citation type="submission" date="2023-03" db="EMBL/GenBank/DDBJ databases">
        <title>Massive genome expansion in bonnet fungi (Mycena s.s.) driven by repeated elements and novel gene families across ecological guilds.</title>
        <authorList>
            <consortium name="Lawrence Berkeley National Laboratory"/>
            <person name="Harder C.B."/>
            <person name="Miyauchi S."/>
            <person name="Viragh M."/>
            <person name="Kuo A."/>
            <person name="Thoen E."/>
            <person name="Andreopoulos B."/>
            <person name="Lu D."/>
            <person name="Skrede I."/>
            <person name="Drula E."/>
            <person name="Henrissat B."/>
            <person name="Morin E."/>
            <person name="Kohler A."/>
            <person name="Barry K."/>
            <person name="LaButti K."/>
            <person name="Morin E."/>
            <person name="Salamov A."/>
            <person name="Lipzen A."/>
            <person name="Mereny Z."/>
            <person name="Hegedus B."/>
            <person name="Baldrian P."/>
            <person name="Stursova M."/>
            <person name="Weitz H."/>
            <person name="Taylor A."/>
            <person name="Grigoriev I.V."/>
            <person name="Nagy L.G."/>
            <person name="Martin F."/>
            <person name="Kauserud H."/>
        </authorList>
    </citation>
    <scope>NUCLEOTIDE SEQUENCE</scope>
    <source>
        <strain evidence="1">CBHHK188m</strain>
    </source>
</reference>
<sequence length="133" mass="14353">MPSTSLHGERFGVCFLSNGTLANFGGQPYTDRWYPTSAHLPDGSAIVIGGAQWAGFPMMLTLTILRTNSIRPITSRATTGFPYPPSSSSGTLPHNTFPHVYSLLDGNLFVAANNQGMLLNWTTGVETHLPNFP</sequence>
<dbReference type="PANTHER" id="PTHR32208:SF21">
    <property type="entry name" value="LOW QUALITY PROTEIN: ALDEHYDE OXIDASE GLOX-LIKE"/>
    <property type="match status" value="1"/>
</dbReference>
<gene>
    <name evidence="1" type="ORF">DFH07DRAFT_569510</name>
</gene>